<dbReference type="EMBL" id="MU155202">
    <property type="protein sequence ID" value="KAF9479980.1"/>
    <property type="molecule type" value="Genomic_DNA"/>
</dbReference>
<proteinExistence type="predicted"/>
<dbReference type="PANTHER" id="PTHR40465:SF1">
    <property type="entry name" value="DUF6534 DOMAIN-CONTAINING PROTEIN"/>
    <property type="match status" value="1"/>
</dbReference>
<dbReference type="PANTHER" id="PTHR40465">
    <property type="entry name" value="CHROMOSOME 1, WHOLE GENOME SHOTGUN SEQUENCE"/>
    <property type="match status" value="1"/>
</dbReference>
<reference evidence="2" key="1">
    <citation type="submission" date="2020-11" db="EMBL/GenBank/DDBJ databases">
        <authorList>
            <consortium name="DOE Joint Genome Institute"/>
            <person name="Ahrendt S."/>
            <person name="Riley R."/>
            <person name="Andreopoulos W."/>
            <person name="Labutti K."/>
            <person name="Pangilinan J."/>
            <person name="Ruiz-Duenas F.J."/>
            <person name="Barrasa J.M."/>
            <person name="Sanchez-Garcia M."/>
            <person name="Camarero S."/>
            <person name="Miyauchi S."/>
            <person name="Serrano A."/>
            <person name="Linde D."/>
            <person name="Babiker R."/>
            <person name="Drula E."/>
            <person name="Ayuso-Fernandez I."/>
            <person name="Pacheco R."/>
            <person name="Padilla G."/>
            <person name="Ferreira P."/>
            <person name="Barriuso J."/>
            <person name="Kellner H."/>
            <person name="Castanera R."/>
            <person name="Alfaro M."/>
            <person name="Ramirez L."/>
            <person name="Pisabarro A.G."/>
            <person name="Kuo A."/>
            <person name="Tritt A."/>
            <person name="Lipzen A."/>
            <person name="He G."/>
            <person name="Yan M."/>
            <person name="Ng V."/>
            <person name="Cullen D."/>
            <person name="Martin F."/>
            <person name="Rosso M.-N."/>
            <person name="Henrissat B."/>
            <person name="Hibbett D."/>
            <person name="Martinez A.T."/>
            <person name="Grigoriev I.V."/>
        </authorList>
    </citation>
    <scope>NUCLEOTIDE SEQUENCE</scope>
    <source>
        <strain evidence="2">CIRM-BRFM 674</strain>
    </source>
</reference>
<name>A0A9P6D186_9AGAR</name>
<protein>
    <submittedName>
        <fullName evidence="2">Uncharacterized protein</fullName>
    </submittedName>
</protein>
<dbReference type="Proteomes" id="UP000807469">
    <property type="component" value="Unassembled WGS sequence"/>
</dbReference>
<accession>A0A9P6D186</accession>
<sequence>MSVPSLASFQGIQANAAPQFVGIFLVWALFGVLSTQTYLYFKTFSNDRIFLKTLVYTVYTLQMAQTILLTRAEWKVFVTGFGDLDSLGEVWAAWIALCVIGGIVTFLVQLFYAYRIYVLSQNAFVSGIITLASQLFDLFH</sequence>
<keyword evidence="3" id="KW-1185">Reference proteome</keyword>
<keyword evidence="1" id="KW-1133">Transmembrane helix</keyword>
<gene>
    <name evidence="2" type="ORF">BDN70DRAFT_932096</name>
</gene>
<feature type="transmembrane region" description="Helical" evidence="1">
    <location>
        <begin position="20"/>
        <end position="41"/>
    </location>
</feature>
<keyword evidence="1" id="KW-0812">Transmembrane</keyword>
<comment type="caution">
    <text evidence="2">The sequence shown here is derived from an EMBL/GenBank/DDBJ whole genome shotgun (WGS) entry which is preliminary data.</text>
</comment>
<feature type="transmembrane region" description="Helical" evidence="1">
    <location>
        <begin position="53"/>
        <end position="71"/>
    </location>
</feature>
<organism evidence="2 3">
    <name type="scientific">Pholiota conissans</name>
    <dbReference type="NCBI Taxonomy" id="109636"/>
    <lineage>
        <taxon>Eukaryota</taxon>
        <taxon>Fungi</taxon>
        <taxon>Dikarya</taxon>
        <taxon>Basidiomycota</taxon>
        <taxon>Agaricomycotina</taxon>
        <taxon>Agaricomycetes</taxon>
        <taxon>Agaricomycetidae</taxon>
        <taxon>Agaricales</taxon>
        <taxon>Agaricineae</taxon>
        <taxon>Strophariaceae</taxon>
        <taxon>Pholiota</taxon>
    </lineage>
</organism>
<dbReference type="OrthoDB" id="3053835at2759"/>
<dbReference type="AlphaFoldDB" id="A0A9P6D186"/>
<evidence type="ECO:0000313" key="2">
    <source>
        <dbReference type="EMBL" id="KAF9479980.1"/>
    </source>
</evidence>
<evidence type="ECO:0000256" key="1">
    <source>
        <dbReference type="SAM" id="Phobius"/>
    </source>
</evidence>
<feature type="transmembrane region" description="Helical" evidence="1">
    <location>
        <begin position="91"/>
        <end position="114"/>
    </location>
</feature>
<evidence type="ECO:0000313" key="3">
    <source>
        <dbReference type="Proteomes" id="UP000807469"/>
    </source>
</evidence>
<keyword evidence="1" id="KW-0472">Membrane</keyword>